<gene>
    <name evidence="11" type="ORF">JCM9152_3682</name>
</gene>
<name>W4QJS0_9BACI</name>
<dbReference type="Gene3D" id="3.30.450.20">
    <property type="entry name" value="PAS domain"/>
    <property type="match status" value="1"/>
</dbReference>
<dbReference type="STRING" id="1236971.JCM9152_3682"/>
<dbReference type="EMBL" id="BAUU01000030">
    <property type="protein sequence ID" value="GAE32162.1"/>
    <property type="molecule type" value="Genomic_DNA"/>
</dbReference>
<comment type="caution">
    <text evidence="11">The sequence shown here is derived from an EMBL/GenBank/DDBJ whole genome shotgun (WGS) entry which is preliminary data.</text>
</comment>
<dbReference type="PANTHER" id="PTHR34220:SF7">
    <property type="entry name" value="SENSOR HISTIDINE KINASE YPDA"/>
    <property type="match status" value="1"/>
</dbReference>
<organism evidence="11 12">
    <name type="scientific">Halalkalibacter hemicellulosilyticusJCM 9152</name>
    <dbReference type="NCBI Taxonomy" id="1236971"/>
    <lineage>
        <taxon>Bacteria</taxon>
        <taxon>Bacillati</taxon>
        <taxon>Bacillota</taxon>
        <taxon>Bacilli</taxon>
        <taxon>Bacillales</taxon>
        <taxon>Bacillaceae</taxon>
        <taxon>Halalkalibacter</taxon>
    </lineage>
</organism>
<keyword evidence="5 9" id="KW-0812">Transmembrane</keyword>
<dbReference type="SUPFAM" id="SSF158472">
    <property type="entry name" value="HAMP domain-like"/>
    <property type="match status" value="1"/>
</dbReference>
<evidence type="ECO:0000256" key="5">
    <source>
        <dbReference type="ARBA" id="ARBA00022692"/>
    </source>
</evidence>
<dbReference type="Proteomes" id="UP000018895">
    <property type="component" value="Unassembled WGS sequence"/>
</dbReference>
<comment type="subcellular location">
    <subcellularLocation>
        <location evidence="1">Cell membrane</location>
        <topology evidence="1">Multi-pass membrane protein</topology>
    </subcellularLocation>
</comment>
<keyword evidence="6 11" id="KW-0418">Kinase</keyword>
<accession>W4QJS0</accession>
<keyword evidence="8 9" id="KW-0472">Membrane</keyword>
<evidence type="ECO:0000259" key="10">
    <source>
        <dbReference type="PROSITE" id="PS50885"/>
    </source>
</evidence>
<keyword evidence="3" id="KW-0597">Phosphoprotein</keyword>
<dbReference type="InterPro" id="IPR003594">
    <property type="entry name" value="HATPase_dom"/>
</dbReference>
<evidence type="ECO:0000313" key="11">
    <source>
        <dbReference type="EMBL" id="GAE32162.1"/>
    </source>
</evidence>
<dbReference type="InterPro" id="IPR033479">
    <property type="entry name" value="dCache_1"/>
</dbReference>
<dbReference type="Gene3D" id="3.30.565.10">
    <property type="entry name" value="Histidine kinase-like ATPase, C-terminal domain"/>
    <property type="match status" value="1"/>
</dbReference>
<evidence type="ECO:0000256" key="8">
    <source>
        <dbReference type="ARBA" id="ARBA00023136"/>
    </source>
</evidence>
<dbReference type="PROSITE" id="PS50885">
    <property type="entry name" value="HAMP"/>
    <property type="match status" value="1"/>
</dbReference>
<feature type="transmembrane region" description="Helical" evidence="9">
    <location>
        <begin position="312"/>
        <end position="332"/>
    </location>
</feature>
<dbReference type="Pfam" id="PF06580">
    <property type="entry name" value="His_kinase"/>
    <property type="match status" value="1"/>
</dbReference>
<protein>
    <submittedName>
        <fullName evidence="11">Two-component sensor kinase yesM</fullName>
    </submittedName>
</protein>
<feature type="transmembrane region" description="Helical" evidence="9">
    <location>
        <begin position="30"/>
        <end position="51"/>
    </location>
</feature>
<dbReference type="InterPro" id="IPR036890">
    <property type="entry name" value="HATPase_C_sf"/>
</dbReference>
<dbReference type="Pfam" id="PF00672">
    <property type="entry name" value="HAMP"/>
    <property type="match status" value="1"/>
</dbReference>
<evidence type="ECO:0000313" key="12">
    <source>
        <dbReference type="Proteomes" id="UP000018895"/>
    </source>
</evidence>
<evidence type="ECO:0000256" key="3">
    <source>
        <dbReference type="ARBA" id="ARBA00022553"/>
    </source>
</evidence>
<dbReference type="Pfam" id="PF02518">
    <property type="entry name" value="HATPase_c"/>
    <property type="match status" value="1"/>
</dbReference>
<evidence type="ECO:0000256" key="2">
    <source>
        <dbReference type="ARBA" id="ARBA00022475"/>
    </source>
</evidence>
<dbReference type="CDD" id="cd06225">
    <property type="entry name" value="HAMP"/>
    <property type="match status" value="1"/>
</dbReference>
<dbReference type="InterPro" id="IPR003660">
    <property type="entry name" value="HAMP_dom"/>
</dbReference>
<dbReference type="GO" id="GO:0000155">
    <property type="term" value="F:phosphorelay sensor kinase activity"/>
    <property type="evidence" value="ECO:0007669"/>
    <property type="project" value="InterPro"/>
</dbReference>
<evidence type="ECO:0000256" key="1">
    <source>
        <dbReference type="ARBA" id="ARBA00004651"/>
    </source>
</evidence>
<evidence type="ECO:0000256" key="4">
    <source>
        <dbReference type="ARBA" id="ARBA00022679"/>
    </source>
</evidence>
<dbReference type="SUPFAM" id="SSF55874">
    <property type="entry name" value="ATPase domain of HSP90 chaperone/DNA topoisomerase II/histidine kinase"/>
    <property type="match status" value="1"/>
</dbReference>
<dbReference type="GO" id="GO:0005886">
    <property type="term" value="C:plasma membrane"/>
    <property type="evidence" value="ECO:0007669"/>
    <property type="project" value="UniProtKB-SubCell"/>
</dbReference>
<dbReference type="Gene3D" id="6.10.340.10">
    <property type="match status" value="1"/>
</dbReference>
<dbReference type="InterPro" id="IPR050640">
    <property type="entry name" value="Bact_2-comp_sensor_kinase"/>
</dbReference>
<sequence>MKTDQDVTGMIKIKEKMYEIKKAISFRQKLLLIIFVFMALPILFSMGNIIVTSLNVVKEQTIKSEEYNLELADVYFSKLVDDVIQSMNYVHFDSEIRSTLNRGLQEPIPPRAFLDINAKLDHITRNSYIRMAILPAKGEYYFSNTSFNGSFEYDQLEPWFEKLESISTYQVYRFLAKELHDAREPGHFLYQNDQVIVLGRKLTNYRGETTAYIFAGVNKIALDQLTKNLAEDRTIFLLDENGSVLYDDSDILISQPFPYLKQMDEQDSYFIIDSADDDYLLVYQPFSNGDWTIVSAMPYHTAIDELGNAFTFNVYMLTMALILLVIILLFVVNRYLQPIGNLATIAKEIDAGNLMVRSNIRRNDEIGRLSMAFDLMLDRIQDALGQVKLEQRMKRKAEMAVLQSKIKPHFIFNVLSTLRIQVLKNNDEQSADLILSFGKFLRSVYKGDESISLEKEVEHMTNYIDVINSMRQHPIKLHTHISYEAKNVIVPRFFIQPVVENACKHGIQNYSGSITITAYVKGGYVFVNVQDDGVGMDETDLNTLQSSFEYDKKQMIATYLKEPRKEFGIGLKNVYERMTLIYGDRFELHIQSKRKKGLTVLFRFPANTKMEVEDEGSSR</sequence>
<evidence type="ECO:0000256" key="9">
    <source>
        <dbReference type="SAM" id="Phobius"/>
    </source>
</evidence>
<dbReference type="InterPro" id="IPR010559">
    <property type="entry name" value="Sig_transdc_His_kin_internal"/>
</dbReference>
<feature type="domain" description="HAMP" evidence="10">
    <location>
        <begin position="333"/>
        <end position="385"/>
    </location>
</feature>
<dbReference type="SMART" id="SM00304">
    <property type="entry name" value="HAMP"/>
    <property type="match status" value="1"/>
</dbReference>
<keyword evidence="12" id="KW-1185">Reference proteome</keyword>
<keyword evidence="2" id="KW-1003">Cell membrane</keyword>
<evidence type="ECO:0000256" key="7">
    <source>
        <dbReference type="ARBA" id="ARBA00022989"/>
    </source>
</evidence>
<dbReference type="PANTHER" id="PTHR34220">
    <property type="entry name" value="SENSOR HISTIDINE KINASE YPDA"/>
    <property type="match status" value="1"/>
</dbReference>
<dbReference type="AlphaFoldDB" id="W4QJS0"/>
<proteinExistence type="predicted"/>
<keyword evidence="4" id="KW-0808">Transferase</keyword>
<dbReference type="Pfam" id="PF02743">
    <property type="entry name" value="dCache_1"/>
    <property type="match status" value="1"/>
</dbReference>
<reference evidence="11" key="1">
    <citation type="journal article" date="2014" name="Genome Announc.">
        <title>Draft Genome Sequences of Three Alkaliphilic Bacillus Strains, Bacillus wakoensis JCM 9140T, Bacillus akibai JCM 9157T, and Bacillus hemicellulosilyticus JCM 9152T.</title>
        <authorList>
            <person name="Yuki M."/>
            <person name="Oshima K."/>
            <person name="Suda W."/>
            <person name="Oshida Y."/>
            <person name="Kitamura K."/>
            <person name="Iida T."/>
            <person name="Hattori M."/>
            <person name="Ohkuma M."/>
        </authorList>
    </citation>
    <scope>NUCLEOTIDE SEQUENCE [LARGE SCALE GENOMIC DNA]</scope>
    <source>
        <strain evidence="11">JCM 9152</strain>
    </source>
</reference>
<keyword evidence="7 9" id="KW-1133">Transmembrane helix</keyword>
<evidence type="ECO:0000256" key="6">
    <source>
        <dbReference type="ARBA" id="ARBA00022777"/>
    </source>
</evidence>